<protein>
    <submittedName>
        <fullName evidence="1">Uncharacterized protein</fullName>
    </submittedName>
</protein>
<organism evidence="1 2">
    <name type="scientific">Lasiodiplodia mahajangana</name>
    <dbReference type="NCBI Taxonomy" id="1108764"/>
    <lineage>
        <taxon>Eukaryota</taxon>
        <taxon>Fungi</taxon>
        <taxon>Dikarya</taxon>
        <taxon>Ascomycota</taxon>
        <taxon>Pezizomycotina</taxon>
        <taxon>Dothideomycetes</taxon>
        <taxon>Dothideomycetes incertae sedis</taxon>
        <taxon>Botryosphaeriales</taxon>
        <taxon>Botryosphaeriaceae</taxon>
        <taxon>Lasiodiplodia</taxon>
    </lineage>
</organism>
<proteinExistence type="predicted"/>
<dbReference type="EMBL" id="JAPUUL010001120">
    <property type="protein sequence ID" value="KAJ8128284.1"/>
    <property type="molecule type" value="Genomic_DNA"/>
</dbReference>
<sequence>MNLRRVRPPNIDPVQQENRMPLRIERSTKRESKIGLRSIFTKSKTERTAKNTEEASPRTASRSASIRASLVDFSGWPYRHSSRSEASLISAAPGNSRSRPLHGNFSTDKLQPIAPLIGPVAAAPWNPPPLFQVYPQAVKHATLPAYNASVETLARHSEMRSSRFTPEPRIWDRGRAHDFSFKVKGDTLKKKQRISGLKNSLEWTSKIFALVTSGYLLQYAAEGTYNRVPEKILELTATSAAYASDLIPGRHWVLQVAAATDAAGNTFAEPKYRRSKLSMRDNRRVLNMLLVFENAESMDEWLVILRRAIEFHGGKKKMSETGDAEVDDSVSDTNEPSQRAIVVKDRDRFSRMITRDFSYTRQSMLNDVAEDNSPPHRSSTYTIDNSSPTVSILSSDGQRLENLRDSGSSHRFSYMSSGQRTMITSEGSSPACSPTRASFSSQGEDLQSLSSVPEVRLRPNAAAIVNRRQSMQALISSFEAPTEPSSRPYINPTSTMNYENEQTSTPSVPNFSVPHAVSKRFSLNTSIPSGSNPLPQGPDHERNGKPSRKTPPTALLMSRPLSIVIDQPSPRSPNSLPRSVDSCQNTPVESRNAAAVLEISPKEGTSTSAHPSESSRENLLSHPEPRGISQAIDDTHDPAVTTSGLTDTMEMNDARVDGHVSRAASSLDSYGARRRLSTIPPTEDISKKRHSLLGESRSFDDKTSLAVKSSCSPKRSAPSLRASLIIGPHEKLITARRSMPQLNDGLPPAPPPSCALPPVPRKLTVEHHI</sequence>
<name>A0ACC2JLA1_9PEZI</name>
<accession>A0ACC2JLA1</accession>
<reference evidence="1" key="1">
    <citation type="submission" date="2022-12" db="EMBL/GenBank/DDBJ databases">
        <title>Genome Sequence of Lasiodiplodia mahajangana.</title>
        <authorList>
            <person name="Buettner E."/>
        </authorList>
    </citation>
    <scope>NUCLEOTIDE SEQUENCE</scope>
    <source>
        <strain evidence="1">VT137</strain>
    </source>
</reference>
<comment type="caution">
    <text evidence="1">The sequence shown here is derived from an EMBL/GenBank/DDBJ whole genome shotgun (WGS) entry which is preliminary data.</text>
</comment>
<evidence type="ECO:0000313" key="2">
    <source>
        <dbReference type="Proteomes" id="UP001153332"/>
    </source>
</evidence>
<keyword evidence="2" id="KW-1185">Reference proteome</keyword>
<evidence type="ECO:0000313" key="1">
    <source>
        <dbReference type="EMBL" id="KAJ8128284.1"/>
    </source>
</evidence>
<gene>
    <name evidence="1" type="ORF">O1611_g5351</name>
</gene>
<dbReference type="Proteomes" id="UP001153332">
    <property type="component" value="Unassembled WGS sequence"/>
</dbReference>